<dbReference type="EMBL" id="JABSTR010000011">
    <property type="protein sequence ID" value="KAH9382367.1"/>
    <property type="molecule type" value="Genomic_DNA"/>
</dbReference>
<protein>
    <submittedName>
        <fullName evidence="2">Uncharacterized protein</fullName>
    </submittedName>
</protein>
<feature type="compositionally biased region" description="Low complexity" evidence="1">
    <location>
        <begin position="19"/>
        <end position="31"/>
    </location>
</feature>
<evidence type="ECO:0000313" key="2">
    <source>
        <dbReference type="EMBL" id="KAH9382367.1"/>
    </source>
</evidence>
<dbReference type="AlphaFoldDB" id="A0A9J6H699"/>
<evidence type="ECO:0000313" key="3">
    <source>
        <dbReference type="Proteomes" id="UP000821853"/>
    </source>
</evidence>
<feature type="region of interest" description="Disordered" evidence="1">
    <location>
        <begin position="73"/>
        <end position="167"/>
    </location>
</feature>
<dbReference type="Proteomes" id="UP000821853">
    <property type="component" value="Chromosome 9"/>
</dbReference>
<feature type="compositionally biased region" description="Basic residues" evidence="1">
    <location>
        <begin position="84"/>
        <end position="96"/>
    </location>
</feature>
<dbReference type="VEuPathDB" id="VectorBase:HLOH_044155"/>
<sequence>MRAMRGPSQARHRGERRGVPGPNRPRVAVGPAERVPSGALTRRCGTAQPSIRAASRGSCALAAGVGACARRAGTWTRGPYPAHPRGRPPVRRRRPPCRPLLRARGQAGGEAPTGCRPWGATRPTPRRHRRPTRDAHAPRAPTRLAAPPSRGPSSSAPLSNRRRLTENAPDVRAQASLLARTLVLLSSVAAKGHHLIGRTLMTSSMVWAGPFFSCGRTVLFARRGYVSALLRAQRPRCRTRDPVVHRA</sequence>
<evidence type="ECO:0000256" key="1">
    <source>
        <dbReference type="SAM" id="MobiDB-lite"/>
    </source>
</evidence>
<reference evidence="2 3" key="1">
    <citation type="journal article" date="2020" name="Cell">
        <title>Large-Scale Comparative Analyses of Tick Genomes Elucidate Their Genetic Diversity and Vector Capacities.</title>
        <authorList>
            <consortium name="Tick Genome and Microbiome Consortium (TIGMIC)"/>
            <person name="Jia N."/>
            <person name="Wang J."/>
            <person name="Shi W."/>
            <person name="Du L."/>
            <person name="Sun Y."/>
            <person name="Zhan W."/>
            <person name="Jiang J.F."/>
            <person name="Wang Q."/>
            <person name="Zhang B."/>
            <person name="Ji P."/>
            <person name="Bell-Sakyi L."/>
            <person name="Cui X.M."/>
            <person name="Yuan T.T."/>
            <person name="Jiang B.G."/>
            <person name="Yang W.F."/>
            <person name="Lam T.T."/>
            <person name="Chang Q.C."/>
            <person name="Ding S.J."/>
            <person name="Wang X.J."/>
            <person name="Zhu J.G."/>
            <person name="Ruan X.D."/>
            <person name="Zhao L."/>
            <person name="Wei J.T."/>
            <person name="Ye R.Z."/>
            <person name="Que T.C."/>
            <person name="Du C.H."/>
            <person name="Zhou Y.H."/>
            <person name="Cheng J.X."/>
            <person name="Dai P.F."/>
            <person name="Guo W.B."/>
            <person name="Han X.H."/>
            <person name="Huang E.J."/>
            <person name="Li L.F."/>
            <person name="Wei W."/>
            <person name="Gao Y.C."/>
            <person name="Liu J.Z."/>
            <person name="Shao H.Z."/>
            <person name="Wang X."/>
            <person name="Wang C.C."/>
            <person name="Yang T.C."/>
            <person name="Huo Q.B."/>
            <person name="Li W."/>
            <person name="Chen H.Y."/>
            <person name="Chen S.E."/>
            <person name="Zhou L.G."/>
            <person name="Ni X.B."/>
            <person name="Tian J.H."/>
            <person name="Sheng Y."/>
            <person name="Liu T."/>
            <person name="Pan Y.S."/>
            <person name="Xia L.Y."/>
            <person name="Li J."/>
            <person name="Zhao F."/>
            <person name="Cao W.C."/>
        </authorList>
    </citation>
    <scope>NUCLEOTIDE SEQUENCE [LARGE SCALE GENOMIC DNA]</scope>
    <source>
        <strain evidence="2">HaeL-2018</strain>
    </source>
</reference>
<proteinExistence type="predicted"/>
<gene>
    <name evidence="2" type="ORF">HPB48_004877</name>
</gene>
<feature type="region of interest" description="Disordered" evidence="1">
    <location>
        <begin position="1"/>
        <end position="55"/>
    </location>
</feature>
<comment type="caution">
    <text evidence="2">The sequence shown here is derived from an EMBL/GenBank/DDBJ whole genome shotgun (WGS) entry which is preliminary data.</text>
</comment>
<accession>A0A9J6H699</accession>
<feature type="compositionally biased region" description="Low complexity" evidence="1">
    <location>
        <begin position="138"/>
        <end position="159"/>
    </location>
</feature>
<organism evidence="2 3">
    <name type="scientific">Haemaphysalis longicornis</name>
    <name type="common">Bush tick</name>
    <dbReference type="NCBI Taxonomy" id="44386"/>
    <lineage>
        <taxon>Eukaryota</taxon>
        <taxon>Metazoa</taxon>
        <taxon>Ecdysozoa</taxon>
        <taxon>Arthropoda</taxon>
        <taxon>Chelicerata</taxon>
        <taxon>Arachnida</taxon>
        <taxon>Acari</taxon>
        <taxon>Parasitiformes</taxon>
        <taxon>Ixodida</taxon>
        <taxon>Ixodoidea</taxon>
        <taxon>Ixodidae</taxon>
        <taxon>Haemaphysalinae</taxon>
        <taxon>Haemaphysalis</taxon>
    </lineage>
</organism>
<name>A0A9J6H699_HAELO</name>
<keyword evidence="3" id="KW-1185">Reference proteome</keyword>